<evidence type="ECO:0000313" key="3">
    <source>
        <dbReference type="Proteomes" id="UP000828390"/>
    </source>
</evidence>
<protein>
    <submittedName>
        <fullName evidence="2">Uncharacterized protein</fullName>
    </submittedName>
</protein>
<gene>
    <name evidence="2" type="ORF">DPMN_106297</name>
</gene>
<dbReference type="AlphaFoldDB" id="A0A9D4QIL7"/>
<dbReference type="Proteomes" id="UP000828390">
    <property type="component" value="Unassembled WGS sequence"/>
</dbReference>
<reference evidence="2" key="1">
    <citation type="journal article" date="2019" name="bioRxiv">
        <title>The Genome of the Zebra Mussel, Dreissena polymorpha: A Resource for Invasive Species Research.</title>
        <authorList>
            <person name="McCartney M.A."/>
            <person name="Auch B."/>
            <person name="Kono T."/>
            <person name="Mallez S."/>
            <person name="Zhang Y."/>
            <person name="Obille A."/>
            <person name="Becker A."/>
            <person name="Abrahante J.E."/>
            <person name="Garbe J."/>
            <person name="Badalamenti J.P."/>
            <person name="Herman A."/>
            <person name="Mangelson H."/>
            <person name="Liachko I."/>
            <person name="Sullivan S."/>
            <person name="Sone E.D."/>
            <person name="Koren S."/>
            <person name="Silverstein K.A.T."/>
            <person name="Beckman K.B."/>
            <person name="Gohl D.M."/>
        </authorList>
    </citation>
    <scope>NUCLEOTIDE SEQUENCE</scope>
    <source>
        <strain evidence="2">Duluth1</strain>
        <tissue evidence="2">Whole animal</tissue>
    </source>
</reference>
<feature type="region of interest" description="Disordered" evidence="1">
    <location>
        <begin position="37"/>
        <end position="61"/>
    </location>
</feature>
<proteinExistence type="predicted"/>
<keyword evidence="3" id="KW-1185">Reference proteome</keyword>
<organism evidence="2 3">
    <name type="scientific">Dreissena polymorpha</name>
    <name type="common">Zebra mussel</name>
    <name type="synonym">Mytilus polymorpha</name>
    <dbReference type="NCBI Taxonomy" id="45954"/>
    <lineage>
        <taxon>Eukaryota</taxon>
        <taxon>Metazoa</taxon>
        <taxon>Spiralia</taxon>
        <taxon>Lophotrochozoa</taxon>
        <taxon>Mollusca</taxon>
        <taxon>Bivalvia</taxon>
        <taxon>Autobranchia</taxon>
        <taxon>Heteroconchia</taxon>
        <taxon>Euheterodonta</taxon>
        <taxon>Imparidentia</taxon>
        <taxon>Neoheterodontei</taxon>
        <taxon>Myida</taxon>
        <taxon>Dreissenoidea</taxon>
        <taxon>Dreissenidae</taxon>
        <taxon>Dreissena</taxon>
    </lineage>
</organism>
<reference evidence="2" key="2">
    <citation type="submission" date="2020-11" db="EMBL/GenBank/DDBJ databases">
        <authorList>
            <person name="McCartney M.A."/>
            <person name="Auch B."/>
            <person name="Kono T."/>
            <person name="Mallez S."/>
            <person name="Becker A."/>
            <person name="Gohl D.M."/>
            <person name="Silverstein K.A.T."/>
            <person name="Koren S."/>
            <person name="Bechman K.B."/>
            <person name="Herman A."/>
            <person name="Abrahante J.E."/>
            <person name="Garbe J."/>
        </authorList>
    </citation>
    <scope>NUCLEOTIDE SEQUENCE</scope>
    <source>
        <strain evidence="2">Duluth1</strain>
        <tissue evidence="2">Whole animal</tissue>
    </source>
</reference>
<sequence>MCTFAAKNGAKGRCYLMMYGLLDKVFTLHKFASSRGTGVGKPHPGDEHIPFLGGQSGFVER</sequence>
<comment type="caution">
    <text evidence="2">The sequence shown here is derived from an EMBL/GenBank/DDBJ whole genome shotgun (WGS) entry which is preliminary data.</text>
</comment>
<evidence type="ECO:0000313" key="2">
    <source>
        <dbReference type="EMBL" id="KAH3832996.1"/>
    </source>
</evidence>
<evidence type="ECO:0000256" key="1">
    <source>
        <dbReference type="SAM" id="MobiDB-lite"/>
    </source>
</evidence>
<accession>A0A9D4QIL7</accession>
<name>A0A9D4QIL7_DREPO</name>
<dbReference type="EMBL" id="JAIWYP010000004">
    <property type="protein sequence ID" value="KAH3832996.1"/>
    <property type="molecule type" value="Genomic_DNA"/>
</dbReference>